<dbReference type="EMBL" id="VDFV01000064">
    <property type="protein sequence ID" value="TNC61817.1"/>
    <property type="molecule type" value="Genomic_DNA"/>
</dbReference>
<proteinExistence type="predicted"/>
<gene>
    <name evidence="1" type="ORF">FHG71_20920</name>
</gene>
<sequence>MTAQRPSMDDGGSRGSWRVINLRATLIERLEDRRSLKQIAGRLKLELSSVHRLCHETIHPFVTGAENRSQEPARYLLELRSQHRSCFAKKPRRSTLG</sequence>
<dbReference type="AlphaFoldDB" id="A0A5C4N8U1"/>
<dbReference type="RefSeq" id="WP_139083640.1">
    <property type="nucleotide sequence ID" value="NZ_VDFV01000064.1"/>
</dbReference>
<comment type="caution">
    <text evidence="1">The sequence shown here is derived from an EMBL/GenBank/DDBJ whole genome shotgun (WGS) entry which is preliminary data.</text>
</comment>
<dbReference type="Proteomes" id="UP000305709">
    <property type="component" value="Unassembled WGS sequence"/>
</dbReference>
<evidence type="ECO:0000313" key="1">
    <source>
        <dbReference type="EMBL" id="TNC61817.1"/>
    </source>
</evidence>
<evidence type="ECO:0000313" key="2">
    <source>
        <dbReference type="Proteomes" id="UP000305709"/>
    </source>
</evidence>
<reference evidence="1 2" key="1">
    <citation type="submission" date="2019-06" db="EMBL/GenBank/DDBJ databases">
        <authorList>
            <person name="Jiang L."/>
        </authorList>
    </citation>
    <scope>NUCLEOTIDE SEQUENCE [LARGE SCALE GENOMIC DNA]</scope>
    <source>
        <strain evidence="1 2">YIM 48858</strain>
    </source>
</reference>
<name>A0A5C4N8U1_9RHOB</name>
<organism evidence="1 2">
    <name type="scientific">Rubellimicrobium roseum</name>
    <dbReference type="NCBI Taxonomy" id="687525"/>
    <lineage>
        <taxon>Bacteria</taxon>
        <taxon>Pseudomonadati</taxon>
        <taxon>Pseudomonadota</taxon>
        <taxon>Alphaproteobacteria</taxon>
        <taxon>Rhodobacterales</taxon>
        <taxon>Roseobacteraceae</taxon>
        <taxon>Rubellimicrobium</taxon>
    </lineage>
</organism>
<evidence type="ECO:0008006" key="3">
    <source>
        <dbReference type="Google" id="ProtNLM"/>
    </source>
</evidence>
<accession>A0A5C4N8U1</accession>
<dbReference type="OrthoDB" id="9803231at2"/>
<protein>
    <recommendedName>
        <fullName evidence="3">Helix-turn-helix domain-containing protein</fullName>
    </recommendedName>
</protein>
<keyword evidence="2" id="KW-1185">Reference proteome</keyword>